<protein>
    <recommendedName>
        <fullName evidence="4">HMG box domain-containing protein</fullName>
    </recommendedName>
</protein>
<keyword evidence="1 3" id="KW-0238">DNA-binding</keyword>
<dbReference type="STRING" id="747525.W4KC12"/>
<dbReference type="Gene3D" id="1.10.30.10">
    <property type="entry name" value="High mobility group box domain"/>
    <property type="match status" value="1"/>
</dbReference>
<evidence type="ECO:0000259" key="4">
    <source>
        <dbReference type="PROSITE" id="PS50118"/>
    </source>
</evidence>
<dbReference type="Pfam" id="PF00505">
    <property type="entry name" value="HMG_box"/>
    <property type="match status" value="1"/>
</dbReference>
<proteinExistence type="predicted"/>
<dbReference type="PROSITE" id="PS50118">
    <property type="entry name" value="HMG_BOX_2"/>
    <property type="match status" value="1"/>
</dbReference>
<dbReference type="GO" id="GO:0000981">
    <property type="term" value="F:DNA-binding transcription factor activity, RNA polymerase II-specific"/>
    <property type="evidence" value="ECO:0007669"/>
    <property type="project" value="TreeGrafter"/>
</dbReference>
<dbReference type="PANTHER" id="PTHR45789:SF2">
    <property type="entry name" value="FI18025P1"/>
    <property type="match status" value="1"/>
</dbReference>
<dbReference type="SMART" id="SM00398">
    <property type="entry name" value="HMG"/>
    <property type="match status" value="1"/>
</dbReference>
<keyword evidence="2 3" id="KW-0539">Nucleus</keyword>
<dbReference type="CDD" id="cd01389">
    <property type="entry name" value="HMG-box_ROX1-like"/>
    <property type="match status" value="1"/>
</dbReference>
<dbReference type="AlphaFoldDB" id="W4KC12"/>
<gene>
    <name evidence="5" type="ORF">HETIRDRAFT_18754</name>
</gene>
<dbReference type="KEGG" id="hir:HETIRDRAFT_18754"/>
<feature type="domain" description="HMG box" evidence="4">
    <location>
        <begin position="1"/>
        <end position="71"/>
    </location>
</feature>
<dbReference type="RefSeq" id="XP_009544606.1">
    <property type="nucleotide sequence ID" value="XM_009546311.1"/>
</dbReference>
<evidence type="ECO:0000313" key="5">
    <source>
        <dbReference type="EMBL" id="ETW82621.1"/>
    </source>
</evidence>
<dbReference type="GO" id="GO:0000978">
    <property type="term" value="F:RNA polymerase II cis-regulatory region sequence-specific DNA binding"/>
    <property type="evidence" value="ECO:0007669"/>
    <property type="project" value="TreeGrafter"/>
</dbReference>
<dbReference type="InParanoid" id="W4KC12"/>
<evidence type="ECO:0000256" key="3">
    <source>
        <dbReference type="PROSITE-ProRule" id="PRU00267"/>
    </source>
</evidence>
<evidence type="ECO:0000256" key="2">
    <source>
        <dbReference type="ARBA" id="ARBA00023242"/>
    </source>
</evidence>
<name>W4KC12_HETIT</name>
<dbReference type="EMBL" id="KI925457">
    <property type="protein sequence ID" value="ETW82621.1"/>
    <property type="molecule type" value="Genomic_DNA"/>
</dbReference>
<dbReference type="InterPro" id="IPR051356">
    <property type="entry name" value="SOX/SOX-like_TF"/>
</dbReference>
<feature type="DNA-binding region" description="HMG box" evidence="3">
    <location>
        <begin position="1"/>
        <end position="71"/>
    </location>
</feature>
<dbReference type="OrthoDB" id="6247875at2759"/>
<evidence type="ECO:0000256" key="1">
    <source>
        <dbReference type="ARBA" id="ARBA00023125"/>
    </source>
</evidence>
<feature type="non-terminal residue" evidence="5">
    <location>
        <position position="1"/>
    </location>
</feature>
<feature type="non-terminal residue" evidence="5">
    <location>
        <position position="74"/>
    </location>
</feature>
<dbReference type="SUPFAM" id="SSF47095">
    <property type="entry name" value="HMG-box"/>
    <property type="match status" value="1"/>
</dbReference>
<dbReference type="InterPro" id="IPR009071">
    <property type="entry name" value="HMG_box_dom"/>
</dbReference>
<evidence type="ECO:0000313" key="6">
    <source>
        <dbReference type="Proteomes" id="UP000030671"/>
    </source>
</evidence>
<dbReference type="GeneID" id="20668628"/>
<dbReference type="Proteomes" id="UP000030671">
    <property type="component" value="Unassembled WGS sequence"/>
</dbReference>
<reference evidence="5 6" key="1">
    <citation type="journal article" date="2012" name="New Phytol.">
        <title>Insight into trade-off between wood decay and parasitism from the genome of a fungal forest pathogen.</title>
        <authorList>
            <person name="Olson A."/>
            <person name="Aerts A."/>
            <person name="Asiegbu F."/>
            <person name="Belbahri L."/>
            <person name="Bouzid O."/>
            <person name="Broberg A."/>
            <person name="Canback B."/>
            <person name="Coutinho P.M."/>
            <person name="Cullen D."/>
            <person name="Dalman K."/>
            <person name="Deflorio G."/>
            <person name="van Diepen L.T."/>
            <person name="Dunand C."/>
            <person name="Duplessis S."/>
            <person name="Durling M."/>
            <person name="Gonthier P."/>
            <person name="Grimwood J."/>
            <person name="Fossdal C.G."/>
            <person name="Hansson D."/>
            <person name="Henrissat B."/>
            <person name="Hietala A."/>
            <person name="Himmelstrand K."/>
            <person name="Hoffmeister D."/>
            <person name="Hogberg N."/>
            <person name="James T.Y."/>
            <person name="Karlsson M."/>
            <person name="Kohler A."/>
            <person name="Kues U."/>
            <person name="Lee Y.H."/>
            <person name="Lin Y.C."/>
            <person name="Lind M."/>
            <person name="Lindquist E."/>
            <person name="Lombard V."/>
            <person name="Lucas S."/>
            <person name="Lunden K."/>
            <person name="Morin E."/>
            <person name="Murat C."/>
            <person name="Park J."/>
            <person name="Raffaello T."/>
            <person name="Rouze P."/>
            <person name="Salamov A."/>
            <person name="Schmutz J."/>
            <person name="Solheim H."/>
            <person name="Stahlberg J."/>
            <person name="Velez H."/>
            <person name="de Vries R.P."/>
            <person name="Wiebenga A."/>
            <person name="Woodward S."/>
            <person name="Yakovlev I."/>
            <person name="Garbelotto M."/>
            <person name="Martin F."/>
            <person name="Grigoriev I.V."/>
            <person name="Stenlid J."/>
        </authorList>
    </citation>
    <scope>NUCLEOTIDE SEQUENCE [LARGE SCALE GENOMIC DNA]</scope>
    <source>
        <strain evidence="5 6">TC 32-1</strain>
    </source>
</reference>
<organism evidence="5 6">
    <name type="scientific">Heterobasidion irregulare (strain TC 32-1)</name>
    <dbReference type="NCBI Taxonomy" id="747525"/>
    <lineage>
        <taxon>Eukaryota</taxon>
        <taxon>Fungi</taxon>
        <taxon>Dikarya</taxon>
        <taxon>Basidiomycota</taxon>
        <taxon>Agaricomycotina</taxon>
        <taxon>Agaricomycetes</taxon>
        <taxon>Russulales</taxon>
        <taxon>Bondarzewiaceae</taxon>
        <taxon>Heterobasidion</taxon>
        <taxon>Heterobasidion annosum species complex</taxon>
    </lineage>
</organism>
<accession>W4KC12</accession>
<dbReference type="InterPro" id="IPR036910">
    <property type="entry name" value="HMG_box_dom_sf"/>
</dbReference>
<dbReference type="HOGENOM" id="CLU_082854_6_2_1"/>
<dbReference type="PANTHER" id="PTHR45789">
    <property type="entry name" value="FI18025P1"/>
    <property type="match status" value="1"/>
</dbReference>
<keyword evidence="6" id="KW-1185">Reference proteome</keyword>
<dbReference type="GO" id="GO:0005634">
    <property type="term" value="C:nucleus"/>
    <property type="evidence" value="ECO:0007669"/>
    <property type="project" value="UniProtKB-UniRule"/>
</dbReference>
<sequence>IKRSLNAFMLFRRHVTSQRKSMFEKIEKDHSNISKLVGSMWQEMTMMERDPWFAAAATEKRLHQKRHPDYKFTP</sequence>